<name>A0A6G1EP80_9ORYZ</name>
<proteinExistence type="predicted"/>
<comment type="caution">
    <text evidence="1">The sequence shown here is derived from an EMBL/GenBank/DDBJ whole genome shotgun (WGS) entry which is preliminary data.</text>
</comment>
<protein>
    <submittedName>
        <fullName evidence="1">Uncharacterized protein</fullName>
    </submittedName>
</protein>
<sequence length="86" mass="9290">MSSGEHTGDAIDPESTNALATSTICLTSIFSRLPRLIFTKAQTIVPLPPRHHPLIVFTGMFLLSEGVICDEDANITPTTMSHSTVH</sequence>
<gene>
    <name evidence="1" type="ORF">E2562_024153</name>
</gene>
<dbReference type="Proteomes" id="UP000479710">
    <property type="component" value="Unassembled WGS sequence"/>
</dbReference>
<evidence type="ECO:0000313" key="2">
    <source>
        <dbReference type="Proteomes" id="UP000479710"/>
    </source>
</evidence>
<reference evidence="1 2" key="1">
    <citation type="submission" date="2019-11" db="EMBL/GenBank/DDBJ databases">
        <title>Whole genome sequence of Oryza granulata.</title>
        <authorList>
            <person name="Li W."/>
        </authorList>
    </citation>
    <scope>NUCLEOTIDE SEQUENCE [LARGE SCALE GENOMIC DNA]</scope>
    <source>
        <strain evidence="2">cv. Menghai</strain>
        <tissue evidence="1">Leaf</tissue>
    </source>
</reference>
<dbReference type="AlphaFoldDB" id="A0A6G1EP80"/>
<organism evidence="1 2">
    <name type="scientific">Oryza meyeriana var. granulata</name>
    <dbReference type="NCBI Taxonomy" id="110450"/>
    <lineage>
        <taxon>Eukaryota</taxon>
        <taxon>Viridiplantae</taxon>
        <taxon>Streptophyta</taxon>
        <taxon>Embryophyta</taxon>
        <taxon>Tracheophyta</taxon>
        <taxon>Spermatophyta</taxon>
        <taxon>Magnoliopsida</taxon>
        <taxon>Liliopsida</taxon>
        <taxon>Poales</taxon>
        <taxon>Poaceae</taxon>
        <taxon>BOP clade</taxon>
        <taxon>Oryzoideae</taxon>
        <taxon>Oryzeae</taxon>
        <taxon>Oryzinae</taxon>
        <taxon>Oryza</taxon>
        <taxon>Oryza meyeriana</taxon>
    </lineage>
</organism>
<evidence type="ECO:0000313" key="1">
    <source>
        <dbReference type="EMBL" id="KAF0926431.1"/>
    </source>
</evidence>
<dbReference type="EMBL" id="SPHZ02000003">
    <property type="protein sequence ID" value="KAF0926431.1"/>
    <property type="molecule type" value="Genomic_DNA"/>
</dbReference>
<accession>A0A6G1EP80</accession>
<keyword evidence="2" id="KW-1185">Reference proteome</keyword>